<evidence type="ECO:0000313" key="2">
    <source>
        <dbReference type="Proteomes" id="UP000789525"/>
    </source>
</evidence>
<protein>
    <submittedName>
        <fullName evidence="1">2394_t:CDS:1</fullName>
    </submittedName>
</protein>
<gene>
    <name evidence="1" type="ORF">ACOLOM_LOCUS6013</name>
</gene>
<keyword evidence="2" id="KW-1185">Reference proteome</keyword>
<accession>A0ACA9MFH4</accession>
<reference evidence="1" key="1">
    <citation type="submission" date="2021-06" db="EMBL/GenBank/DDBJ databases">
        <authorList>
            <person name="Kallberg Y."/>
            <person name="Tangrot J."/>
            <person name="Rosling A."/>
        </authorList>
    </citation>
    <scope>NUCLEOTIDE SEQUENCE</scope>
    <source>
        <strain evidence="1">CL356</strain>
    </source>
</reference>
<organism evidence="1 2">
    <name type="scientific">Acaulospora colombiana</name>
    <dbReference type="NCBI Taxonomy" id="27376"/>
    <lineage>
        <taxon>Eukaryota</taxon>
        <taxon>Fungi</taxon>
        <taxon>Fungi incertae sedis</taxon>
        <taxon>Mucoromycota</taxon>
        <taxon>Glomeromycotina</taxon>
        <taxon>Glomeromycetes</taxon>
        <taxon>Diversisporales</taxon>
        <taxon>Acaulosporaceae</taxon>
        <taxon>Acaulospora</taxon>
    </lineage>
</organism>
<feature type="non-terminal residue" evidence="1">
    <location>
        <position position="1"/>
    </location>
</feature>
<evidence type="ECO:0000313" key="1">
    <source>
        <dbReference type="EMBL" id="CAG8582385.1"/>
    </source>
</evidence>
<sequence length="192" mass="21136">EVGLSGAFTGATMAFINTPVELLKVQLQTQHTTNAAVSKPYKGVIDAGIRIFKNRGVTGLYRGITITLLRDIPSFASYFFVYDGAKRIIGNRKKGADRGKLSSWELLFAGGMAGIACWIPCYPQDVIKSRMQSDLRYRSTGECLRALVAHSRANKTSLFQAFSKGFGPTMARAFPANAATFFAYEMVMKKLR</sequence>
<dbReference type="EMBL" id="CAJVPT010011827">
    <property type="protein sequence ID" value="CAG8582385.1"/>
    <property type="molecule type" value="Genomic_DNA"/>
</dbReference>
<dbReference type="Proteomes" id="UP000789525">
    <property type="component" value="Unassembled WGS sequence"/>
</dbReference>
<name>A0ACA9MFH4_9GLOM</name>
<proteinExistence type="predicted"/>
<comment type="caution">
    <text evidence="1">The sequence shown here is derived from an EMBL/GenBank/DDBJ whole genome shotgun (WGS) entry which is preliminary data.</text>
</comment>